<keyword evidence="1" id="KW-0723">Serine/threonine-protein kinase</keyword>
<evidence type="ECO:0000256" key="6">
    <source>
        <dbReference type="SAM" id="MobiDB-lite"/>
    </source>
</evidence>
<proteinExistence type="predicted"/>
<dbReference type="AlphaFoldDB" id="A0AAV8V0Y3"/>
<keyword evidence="5" id="KW-0067">ATP-binding</keyword>
<evidence type="ECO:0000313" key="8">
    <source>
        <dbReference type="EMBL" id="KAJ8907232.1"/>
    </source>
</evidence>
<dbReference type="GO" id="GO:0005634">
    <property type="term" value="C:nucleus"/>
    <property type="evidence" value="ECO:0007669"/>
    <property type="project" value="TreeGrafter"/>
</dbReference>
<dbReference type="SUPFAM" id="SSF56112">
    <property type="entry name" value="Protein kinase-like (PK-like)"/>
    <property type="match status" value="1"/>
</dbReference>
<evidence type="ECO:0000313" key="9">
    <source>
        <dbReference type="Proteomes" id="UP001157974"/>
    </source>
</evidence>
<feature type="compositionally biased region" description="Low complexity" evidence="6">
    <location>
        <begin position="108"/>
        <end position="122"/>
    </location>
</feature>
<keyword evidence="4" id="KW-0418">Kinase</keyword>
<comment type="caution">
    <text evidence="8">The sequence shown here is derived from an EMBL/GenBank/DDBJ whole genome shotgun (WGS) entry which is preliminary data.</text>
</comment>
<keyword evidence="2" id="KW-0808">Transferase</keyword>
<dbReference type="PANTHER" id="PTHR24345:SF91">
    <property type="entry name" value="SERINE_THREONINE-PROTEIN KINASE PLK4"/>
    <property type="match status" value="1"/>
</dbReference>
<feature type="compositionally biased region" description="Low complexity" evidence="6">
    <location>
        <begin position="343"/>
        <end position="354"/>
    </location>
</feature>
<evidence type="ECO:0000256" key="2">
    <source>
        <dbReference type="ARBA" id="ARBA00022679"/>
    </source>
</evidence>
<reference evidence="8 9" key="1">
    <citation type="journal article" date="2023" name="Nat. Commun.">
        <title>Origin of minicircular mitochondrial genomes in red algae.</title>
        <authorList>
            <person name="Lee Y."/>
            <person name="Cho C.H."/>
            <person name="Lee Y.M."/>
            <person name="Park S.I."/>
            <person name="Yang J.H."/>
            <person name="West J.A."/>
            <person name="Bhattacharya D."/>
            <person name="Yoon H.S."/>
        </authorList>
    </citation>
    <scope>NUCLEOTIDE SEQUENCE [LARGE SCALE GENOMIC DNA]</scope>
    <source>
        <strain evidence="8 9">CCMP1338</strain>
        <tissue evidence="8">Whole cell</tissue>
    </source>
</reference>
<feature type="compositionally biased region" description="Basic and acidic residues" evidence="6">
    <location>
        <begin position="151"/>
        <end position="165"/>
    </location>
</feature>
<dbReference type="InterPro" id="IPR000719">
    <property type="entry name" value="Prot_kinase_dom"/>
</dbReference>
<keyword evidence="3" id="KW-0547">Nucleotide-binding</keyword>
<evidence type="ECO:0000256" key="1">
    <source>
        <dbReference type="ARBA" id="ARBA00022527"/>
    </source>
</evidence>
<feature type="compositionally biased region" description="Low complexity" evidence="6">
    <location>
        <begin position="360"/>
        <end position="375"/>
    </location>
</feature>
<feature type="domain" description="Protein kinase" evidence="7">
    <location>
        <begin position="583"/>
        <end position="827"/>
    </location>
</feature>
<accession>A0AAV8V0Y3</accession>
<protein>
    <recommendedName>
        <fullName evidence="7">Protein kinase domain-containing protein</fullName>
    </recommendedName>
</protein>
<dbReference type="GO" id="GO:0005524">
    <property type="term" value="F:ATP binding"/>
    <property type="evidence" value="ECO:0007669"/>
    <property type="project" value="UniProtKB-KW"/>
</dbReference>
<feature type="region of interest" description="Disordered" evidence="6">
    <location>
        <begin position="39"/>
        <end position="375"/>
    </location>
</feature>
<dbReference type="PROSITE" id="PS50011">
    <property type="entry name" value="PROTEIN_KINASE_DOM"/>
    <property type="match status" value="1"/>
</dbReference>
<dbReference type="EMBL" id="JAMWBK010000003">
    <property type="protein sequence ID" value="KAJ8907232.1"/>
    <property type="molecule type" value="Genomic_DNA"/>
</dbReference>
<dbReference type="GO" id="GO:0004674">
    <property type="term" value="F:protein serine/threonine kinase activity"/>
    <property type="evidence" value="ECO:0007669"/>
    <property type="project" value="UniProtKB-KW"/>
</dbReference>
<evidence type="ECO:0000259" key="7">
    <source>
        <dbReference type="PROSITE" id="PS50011"/>
    </source>
</evidence>
<keyword evidence="9" id="KW-1185">Reference proteome</keyword>
<dbReference type="Pfam" id="PF00069">
    <property type="entry name" value="Pkinase"/>
    <property type="match status" value="1"/>
</dbReference>
<evidence type="ECO:0000256" key="3">
    <source>
        <dbReference type="ARBA" id="ARBA00022741"/>
    </source>
</evidence>
<gene>
    <name evidence="8" type="ORF">NDN08_003713</name>
</gene>
<organism evidence="8 9">
    <name type="scientific">Rhodosorus marinus</name>
    <dbReference type="NCBI Taxonomy" id="101924"/>
    <lineage>
        <taxon>Eukaryota</taxon>
        <taxon>Rhodophyta</taxon>
        <taxon>Stylonematophyceae</taxon>
        <taxon>Stylonematales</taxon>
        <taxon>Stylonemataceae</taxon>
        <taxon>Rhodosorus</taxon>
    </lineage>
</organism>
<evidence type="ECO:0000256" key="5">
    <source>
        <dbReference type="ARBA" id="ARBA00022840"/>
    </source>
</evidence>
<dbReference type="SUPFAM" id="SSF50729">
    <property type="entry name" value="PH domain-like"/>
    <property type="match status" value="1"/>
</dbReference>
<dbReference type="Proteomes" id="UP001157974">
    <property type="component" value="Unassembled WGS sequence"/>
</dbReference>
<feature type="compositionally biased region" description="Basic and acidic residues" evidence="6">
    <location>
        <begin position="60"/>
        <end position="69"/>
    </location>
</feature>
<dbReference type="Gene3D" id="1.10.510.10">
    <property type="entry name" value="Transferase(Phosphotransferase) domain 1"/>
    <property type="match status" value="1"/>
</dbReference>
<dbReference type="InterPro" id="IPR011009">
    <property type="entry name" value="Kinase-like_dom_sf"/>
</dbReference>
<dbReference type="PANTHER" id="PTHR24345">
    <property type="entry name" value="SERINE/THREONINE-PROTEIN KINASE PLK"/>
    <property type="match status" value="1"/>
</dbReference>
<feature type="compositionally biased region" description="Polar residues" evidence="6">
    <location>
        <begin position="314"/>
        <end position="337"/>
    </location>
</feature>
<feature type="compositionally biased region" description="Basic and acidic residues" evidence="6">
    <location>
        <begin position="297"/>
        <end position="311"/>
    </location>
</feature>
<name>A0AAV8V0Y3_9RHOD</name>
<feature type="compositionally biased region" description="Basic and acidic residues" evidence="6">
    <location>
        <begin position="215"/>
        <end position="224"/>
    </location>
</feature>
<evidence type="ECO:0000256" key="4">
    <source>
        <dbReference type="ARBA" id="ARBA00022777"/>
    </source>
</evidence>
<sequence length="857" mass="94336">MESEESDLGSDEDWVPGGEVEVDQNYRFLADSIESSGSRLKLSNLFGGSRQESGEEDEEELRRQKRSDNDAVNVADTVAIPIESSKKERRNPSQSTQDAPHRGGQIFSAESAESIPPSSAISTDDSPTRSPQPVAGVVFRKERSKKGRRVGSSERKTVEEKRRGSLDGGQDNVRVSDELALDRPPPSPRTNHLNEPASLRAPTSDGLVRMGRVALGEDKTEVSRRAGSLDAAELQAPSPSPAKRSGSYGYVGVEQDNMPPTVEPSVRPRSNGRARSEKSKGKLSAPVIGTQGWPSESVDHLNVRVSEDRARSGANRSGSGLPSLNSLIGRSTMNTKASGKDASSSARQRSGSRSLRSEVSLDSEAGSSSQASTVSVVQSIGSDSVASTDFPEDHDVDYGGKFEVETQVTDDPHQSDASEPNLPQMNSVPLNTSPAVEMTPCSVAPNRTVIECIVDLLKGTRAQKQGTLKIFKQRWIWLGNDLSSVMWKSKKQEFGTLSLTKVSKLFSEGRELSFEDNAGRRIVFQLSSSEEIRIWLTGLSSLVPKKCRVKMDDQVLTSRLSYNPLMDSWRGNVVSKGRRVGNYIILGELGEPDRGYLILSPVEKSFFMMKAVKGLISKPDAERVAILRKLLHPHVVLHKELFWDEKKRVAVFAEEYMSRGMVYDYRPGRQTRALPEEVVLEIMYDVMRGLYYLHSVPVAHGSLRPNCIYRSGDGNVKIAGLFVSEDGQSGSHAFDFAAPEVESGISAGSQAADVWSFGAIMYTMLFDREPFKEATREESFRAKSTGRVRFPKDTSVSKRVRDLLEQLLKSEPGKRPTMGEVLSNRWLPHHNLTGPVRPGEVEISQKDVEKAISTVHW</sequence>